<feature type="non-terminal residue" evidence="1">
    <location>
        <position position="119"/>
    </location>
</feature>
<protein>
    <submittedName>
        <fullName evidence="1">Uncharacterized protein</fullName>
    </submittedName>
</protein>
<dbReference type="EMBL" id="MU155638">
    <property type="protein sequence ID" value="KAF9471698.1"/>
    <property type="molecule type" value="Genomic_DNA"/>
</dbReference>
<name>A0A9P6CTK6_9AGAR</name>
<gene>
    <name evidence="1" type="ORF">BDN70DRAFT_845199</name>
</gene>
<organism evidence="1 2">
    <name type="scientific">Pholiota conissans</name>
    <dbReference type="NCBI Taxonomy" id="109636"/>
    <lineage>
        <taxon>Eukaryota</taxon>
        <taxon>Fungi</taxon>
        <taxon>Dikarya</taxon>
        <taxon>Basidiomycota</taxon>
        <taxon>Agaricomycotina</taxon>
        <taxon>Agaricomycetes</taxon>
        <taxon>Agaricomycetidae</taxon>
        <taxon>Agaricales</taxon>
        <taxon>Agaricineae</taxon>
        <taxon>Strophariaceae</taxon>
        <taxon>Pholiota</taxon>
    </lineage>
</organism>
<dbReference type="Proteomes" id="UP000807469">
    <property type="component" value="Unassembled WGS sequence"/>
</dbReference>
<feature type="non-terminal residue" evidence="1">
    <location>
        <position position="1"/>
    </location>
</feature>
<evidence type="ECO:0000313" key="1">
    <source>
        <dbReference type="EMBL" id="KAF9471698.1"/>
    </source>
</evidence>
<keyword evidence="2" id="KW-1185">Reference proteome</keyword>
<dbReference type="AlphaFoldDB" id="A0A9P6CTK6"/>
<proteinExistence type="predicted"/>
<reference evidence="1" key="1">
    <citation type="submission" date="2020-11" db="EMBL/GenBank/DDBJ databases">
        <authorList>
            <consortium name="DOE Joint Genome Institute"/>
            <person name="Ahrendt S."/>
            <person name="Riley R."/>
            <person name="Andreopoulos W."/>
            <person name="Labutti K."/>
            <person name="Pangilinan J."/>
            <person name="Ruiz-Duenas F.J."/>
            <person name="Barrasa J.M."/>
            <person name="Sanchez-Garcia M."/>
            <person name="Camarero S."/>
            <person name="Miyauchi S."/>
            <person name="Serrano A."/>
            <person name="Linde D."/>
            <person name="Babiker R."/>
            <person name="Drula E."/>
            <person name="Ayuso-Fernandez I."/>
            <person name="Pacheco R."/>
            <person name="Padilla G."/>
            <person name="Ferreira P."/>
            <person name="Barriuso J."/>
            <person name="Kellner H."/>
            <person name="Castanera R."/>
            <person name="Alfaro M."/>
            <person name="Ramirez L."/>
            <person name="Pisabarro A.G."/>
            <person name="Kuo A."/>
            <person name="Tritt A."/>
            <person name="Lipzen A."/>
            <person name="He G."/>
            <person name="Yan M."/>
            <person name="Ng V."/>
            <person name="Cullen D."/>
            <person name="Martin F."/>
            <person name="Rosso M.-N."/>
            <person name="Henrissat B."/>
            <person name="Hibbett D."/>
            <person name="Martinez A.T."/>
            <person name="Grigoriev I.V."/>
        </authorList>
    </citation>
    <scope>NUCLEOTIDE SEQUENCE</scope>
    <source>
        <strain evidence="1">CIRM-BRFM 674</strain>
    </source>
</reference>
<comment type="caution">
    <text evidence="1">The sequence shown here is derived from an EMBL/GenBank/DDBJ whole genome shotgun (WGS) entry which is preliminary data.</text>
</comment>
<evidence type="ECO:0000313" key="2">
    <source>
        <dbReference type="Proteomes" id="UP000807469"/>
    </source>
</evidence>
<accession>A0A9P6CTK6</accession>
<dbReference type="OrthoDB" id="3262196at2759"/>
<sequence>LDALYQYIFSNVKHLDIVKDILAYILLEWNTSIPHPNEISQVEALFSLQAGDLESLLANLSAIVHCVPNTTTEVKFLHASLGDFLVDQSRSGEFYINLEEHQSQLLCIFFESHIPDTQY</sequence>